<protein>
    <submittedName>
        <fullName evidence="2">Uncharacterized protein</fullName>
    </submittedName>
</protein>
<evidence type="ECO:0000313" key="2">
    <source>
        <dbReference type="EMBL" id="KAB7494157.1"/>
    </source>
</evidence>
<dbReference type="Gene3D" id="1.20.58.60">
    <property type="match status" value="1"/>
</dbReference>
<dbReference type="PANTHER" id="PTHR22826:SF211">
    <property type="entry name" value="LD43457P"/>
    <property type="match status" value="1"/>
</dbReference>
<name>A0A5N5SJK8_9CRUS</name>
<dbReference type="SUPFAM" id="SSF46966">
    <property type="entry name" value="Spectrin repeat"/>
    <property type="match status" value="1"/>
</dbReference>
<organism evidence="2 3">
    <name type="scientific">Armadillidium nasatum</name>
    <dbReference type="NCBI Taxonomy" id="96803"/>
    <lineage>
        <taxon>Eukaryota</taxon>
        <taxon>Metazoa</taxon>
        <taxon>Ecdysozoa</taxon>
        <taxon>Arthropoda</taxon>
        <taxon>Crustacea</taxon>
        <taxon>Multicrustacea</taxon>
        <taxon>Malacostraca</taxon>
        <taxon>Eumalacostraca</taxon>
        <taxon>Peracarida</taxon>
        <taxon>Isopoda</taxon>
        <taxon>Oniscidea</taxon>
        <taxon>Crinocheta</taxon>
        <taxon>Armadillidiidae</taxon>
        <taxon>Armadillidium</taxon>
    </lineage>
</organism>
<dbReference type="GO" id="GO:0005085">
    <property type="term" value="F:guanyl-nucleotide exchange factor activity"/>
    <property type="evidence" value="ECO:0007669"/>
    <property type="project" value="UniProtKB-KW"/>
</dbReference>
<feature type="non-terminal residue" evidence="2">
    <location>
        <position position="1"/>
    </location>
</feature>
<gene>
    <name evidence="2" type="ORF">Anas_04804</name>
</gene>
<keyword evidence="3" id="KW-1185">Reference proteome</keyword>
<dbReference type="EMBL" id="SEYY01024396">
    <property type="protein sequence ID" value="KAB7494157.1"/>
    <property type="molecule type" value="Genomic_DNA"/>
</dbReference>
<dbReference type="PANTHER" id="PTHR22826">
    <property type="entry name" value="RHO GUANINE EXCHANGE FACTOR-RELATED"/>
    <property type="match status" value="1"/>
</dbReference>
<evidence type="ECO:0000256" key="1">
    <source>
        <dbReference type="ARBA" id="ARBA00022658"/>
    </source>
</evidence>
<dbReference type="InterPro" id="IPR051336">
    <property type="entry name" value="RhoGEF_Guanine_NuclExch_SF"/>
</dbReference>
<keyword evidence="1" id="KW-0344">Guanine-nucleotide releasing factor</keyword>
<dbReference type="Proteomes" id="UP000326759">
    <property type="component" value="Unassembled WGS sequence"/>
</dbReference>
<proteinExistence type="predicted"/>
<accession>A0A5N5SJK8</accession>
<dbReference type="AlphaFoldDB" id="A0A5N5SJK8"/>
<dbReference type="OrthoDB" id="10004999at2759"/>
<reference evidence="2 3" key="1">
    <citation type="journal article" date="2019" name="PLoS Biol.">
        <title>Sex chromosomes control vertical transmission of feminizing Wolbachia symbionts in an isopod.</title>
        <authorList>
            <person name="Becking T."/>
            <person name="Chebbi M.A."/>
            <person name="Giraud I."/>
            <person name="Moumen B."/>
            <person name="Laverre T."/>
            <person name="Caubet Y."/>
            <person name="Peccoud J."/>
            <person name="Gilbert C."/>
            <person name="Cordaux R."/>
        </authorList>
    </citation>
    <scope>NUCLEOTIDE SEQUENCE [LARGE SCALE GENOMIC DNA]</scope>
    <source>
        <strain evidence="2">ANa2</strain>
        <tissue evidence="2">Whole body excluding digestive tract and cuticle</tissue>
    </source>
</reference>
<evidence type="ECO:0000313" key="3">
    <source>
        <dbReference type="Proteomes" id="UP000326759"/>
    </source>
</evidence>
<dbReference type="GO" id="GO:0005737">
    <property type="term" value="C:cytoplasm"/>
    <property type="evidence" value="ECO:0007669"/>
    <property type="project" value="TreeGrafter"/>
</dbReference>
<comment type="caution">
    <text evidence="2">The sequence shown here is derived from an EMBL/GenBank/DDBJ whole genome shotgun (WGS) entry which is preliminary data.</text>
</comment>
<sequence length="178" mass="20508">AVEKFSSNTQDISSSLRHFTQNLQETEFPNDVSSCEKLLIAQLEEYKELKEDLYSASKHGELLLECIKNPSESKSTENIVFDEEICPDKLINITAVERLLVQLEETEKTFDTFWFNHERRLSQCLELRKFENEFRDIQHALEGALKTLSDMIDTGDSVASANKLLNEAQDFHKGFAEK</sequence>